<protein>
    <submittedName>
        <fullName evidence="1">Sporulation protein YtxC</fullName>
    </submittedName>
</protein>
<gene>
    <name evidence="1" type="primary">ytxC</name>
    <name evidence="1" type="ORF">GCM10008967_25170</name>
</gene>
<reference evidence="2" key="1">
    <citation type="journal article" date="2019" name="Int. J. Syst. Evol. Microbiol.">
        <title>The Global Catalogue of Microorganisms (GCM) 10K type strain sequencing project: providing services to taxonomists for standard genome sequencing and annotation.</title>
        <authorList>
            <consortium name="The Broad Institute Genomics Platform"/>
            <consortium name="The Broad Institute Genome Sequencing Center for Infectious Disease"/>
            <person name="Wu L."/>
            <person name="Ma J."/>
        </authorList>
    </citation>
    <scope>NUCLEOTIDE SEQUENCE [LARGE SCALE GENOMIC DNA]</scope>
    <source>
        <strain evidence="2">JCM 9731</strain>
    </source>
</reference>
<accession>A0ABP3G4R7</accession>
<comment type="caution">
    <text evidence="1">The sequence shown here is derived from an EMBL/GenBank/DDBJ whole genome shotgun (WGS) entry which is preliminary data.</text>
</comment>
<dbReference type="Proteomes" id="UP001500782">
    <property type="component" value="Unassembled WGS sequence"/>
</dbReference>
<dbReference type="EMBL" id="BAAADJ010000023">
    <property type="protein sequence ID" value="GAA0333390.1"/>
    <property type="molecule type" value="Genomic_DNA"/>
</dbReference>
<dbReference type="InterPro" id="IPR014199">
    <property type="entry name" value="Spore_YtxC"/>
</dbReference>
<dbReference type="NCBIfam" id="TIGR02834">
    <property type="entry name" value="spo_ytxC"/>
    <property type="match status" value="1"/>
</dbReference>
<sequence length="281" mass="33563">MFQIHFHDQEEANDLIRNLSKVMSSSIFVQGNNIVQNYHSVIIQYPTEAQDEVLLLLTDSLKQFIQRRKKDEWLDLLLEQQYYYQDPEERQQILYILHSIIDGEKDDLKTFELPNDEDEILETTIREFLLEQSTFFFESFETFRLKPYLEHLMSYLDLAIDEYKMEQEYQAFVSMLRDFLKGRKAKYEKVFLLDQDGFQFFSEEGIHLKRQDLTKLIDRKLLTNHPLYVDSVTIAPLISIAPKQVNIYTDAPDQGMVITLKNIFEEKVNVYKLEQCPFHFV</sequence>
<dbReference type="RefSeq" id="WP_343799562.1">
    <property type="nucleotide sequence ID" value="NZ_BAAADJ010000023.1"/>
</dbReference>
<dbReference type="Pfam" id="PF08812">
    <property type="entry name" value="YtxC"/>
    <property type="match status" value="1"/>
</dbReference>
<organism evidence="1 2">
    <name type="scientific">Bacillus carboniphilus</name>
    <dbReference type="NCBI Taxonomy" id="86663"/>
    <lineage>
        <taxon>Bacteria</taxon>
        <taxon>Bacillati</taxon>
        <taxon>Bacillota</taxon>
        <taxon>Bacilli</taxon>
        <taxon>Bacillales</taxon>
        <taxon>Bacillaceae</taxon>
        <taxon>Bacillus</taxon>
    </lineage>
</organism>
<name>A0ABP3G4R7_9BACI</name>
<evidence type="ECO:0000313" key="2">
    <source>
        <dbReference type="Proteomes" id="UP001500782"/>
    </source>
</evidence>
<proteinExistence type="predicted"/>
<evidence type="ECO:0000313" key="1">
    <source>
        <dbReference type="EMBL" id="GAA0333390.1"/>
    </source>
</evidence>
<keyword evidence="2" id="KW-1185">Reference proteome</keyword>